<feature type="signal peptide" evidence="1">
    <location>
        <begin position="1"/>
        <end position="16"/>
    </location>
</feature>
<dbReference type="AlphaFoldDB" id="A0A7R8UJ40"/>
<protein>
    <submittedName>
        <fullName evidence="2">Uncharacterized protein</fullName>
    </submittedName>
</protein>
<proteinExistence type="predicted"/>
<evidence type="ECO:0000313" key="2">
    <source>
        <dbReference type="EMBL" id="CAD7081595.1"/>
    </source>
</evidence>
<keyword evidence="3" id="KW-1185">Reference proteome</keyword>
<sequence length="97" mass="9575">MKFVILALACIGAASAAYIAPSAYTAYSTSLVGTPLVGAPLAYSAPGLAAAPVFRSAAYTAPLVAGSPLGYAAPITTAFHGSYDAPVVEVLKKKAAA</sequence>
<name>A0A7R8UJ40_HERIL</name>
<dbReference type="Proteomes" id="UP000594454">
    <property type="component" value="Chromosome 2"/>
</dbReference>
<gene>
    <name evidence="2" type="ORF">HERILL_LOCUS4693</name>
</gene>
<dbReference type="EMBL" id="LR899010">
    <property type="protein sequence ID" value="CAD7081595.1"/>
    <property type="molecule type" value="Genomic_DNA"/>
</dbReference>
<evidence type="ECO:0000256" key="1">
    <source>
        <dbReference type="SAM" id="SignalP"/>
    </source>
</evidence>
<keyword evidence="1" id="KW-0732">Signal</keyword>
<accession>A0A7R8UJ40</accession>
<feature type="chain" id="PRO_5030901223" evidence="1">
    <location>
        <begin position="17"/>
        <end position="97"/>
    </location>
</feature>
<dbReference type="InParanoid" id="A0A7R8UJ40"/>
<organism evidence="2 3">
    <name type="scientific">Hermetia illucens</name>
    <name type="common">Black soldier fly</name>
    <dbReference type="NCBI Taxonomy" id="343691"/>
    <lineage>
        <taxon>Eukaryota</taxon>
        <taxon>Metazoa</taxon>
        <taxon>Ecdysozoa</taxon>
        <taxon>Arthropoda</taxon>
        <taxon>Hexapoda</taxon>
        <taxon>Insecta</taxon>
        <taxon>Pterygota</taxon>
        <taxon>Neoptera</taxon>
        <taxon>Endopterygota</taxon>
        <taxon>Diptera</taxon>
        <taxon>Brachycera</taxon>
        <taxon>Stratiomyomorpha</taxon>
        <taxon>Stratiomyidae</taxon>
        <taxon>Hermetiinae</taxon>
        <taxon>Hermetia</taxon>
    </lineage>
</organism>
<evidence type="ECO:0000313" key="3">
    <source>
        <dbReference type="Proteomes" id="UP000594454"/>
    </source>
</evidence>
<reference evidence="2 3" key="1">
    <citation type="submission" date="2020-11" db="EMBL/GenBank/DDBJ databases">
        <authorList>
            <person name="Wallbank WR R."/>
            <person name="Pardo Diaz C."/>
            <person name="Kozak K."/>
            <person name="Martin S."/>
            <person name="Jiggins C."/>
            <person name="Moest M."/>
            <person name="Warren A I."/>
            <person name="Generalovic N T."/>
            <person name="Byers J.R.P. K."/>
            <person name="Montejo-Kovacevich G."/>
            <person name="Yen C E."/>
        </authorList>
    </citation>
    <scope>NUCLEOTIDE SEQUENCE [LARGE SCALE GENOMIC DNA]</scope>
</reference>